<keyword evidence="12" id="KW-0809">Transit peptide</keyword>
<dbReference type="OMA" id="YGMAVSH"/>
<evidence type="ECO:0000256" key="12">
    <source>
        <dbReference type="ARBA" id="ARBA00022946"/>
    </source>
</evidence>
<evidence type="ECO:0000259" key="28">
    <source>
        <dbReference type="SMART" id="SM01002"/>
    </source>
</evidence>
<dbReference type="Pfam" id="PF13540">
    <property type="entry name" value="RCC1_2"/>
    <property type="match status" value="1"/>
</dbReference>
<accession>A0A9Q0RBB3</accession>
<feature type="repeat" description="RCC1" evidence="24">
    <location>
        <begin position="158"/>
        <end position="207"/>
    </location>
</feature>
<gene>
    <name evidence="30" type="ORF">M0811_08771</name>
</gene>
<evidence type="ECO:0000256" key="13">
    <source>
        <dbReference type="ARBA" id="ARBA00022967"/>
    </source>
</evidence>
<evidence type="ECO:0000256" key="17">
    <source>
        <dbReference type="ARBA" id="ARBA00023128"/>
    </source>
</evidence>
<evidence type="ECO:0000256" key="4">
    <source>
        <dbReference type="ARBA" id="ARBA00011738"/>
    </source>
</evidence>
<dbReference type="InterPro" id="IPR029035">
    <property type="entry name" value="DHS-like_NAD/FAD-binding_dom"/>
</dbReference>
<comment type="similarity">
    <text evidence="21">In the C-terminal section; belongs to the PNT beta subunit family.</text>
</comment>
<name>A0A9Q0RBB3_ANAIG</name>
<evidence type="ECO:0000256" key="3">
    <source>
        <dbReference type="ARBA" id="ARBA00005624"/>
    </source>
</evidence>
<evidence type="ECO:0000256" key="2">
    <source>
        <dbReference type="ARBA" id="ARBA00004429"/>
    </source>
</evidence>
<comment type="catalytic activity">
    <reaction evidence="19">
        <text>NAD(+) + NADPH + H(+)(in) = NADH + NADP(+) + H(+)(out)</text>
        <dbReference type="Rhea" id="RHEA:47992"/>
        <dbReference type="ChEBI" id="CHEBI:15378"/>
        <dbReference type="ChEBI" id="CHEBI:57540"/>
        <dbReference type="ChEBI" id="CHEBI:57783"/>
        <dbReference type="ChEBI" id="CHEBI:57945"/>
        <dbReference type="ChEBI" id="CHEBI:58349"/>
        <dbReference type="EC" id="7.1.1.1"/>
    </reaction>
</comment>
<evidence type="ECO:0000313" key="30">
    <source>
        <dbReference type="EMBL" id="KAJ5073363.1"/>
    </source>
</evidence>
<keyword evidence="8 27" id="KW-0812">Transmembrane</keyword>
<dbReference type="GO" id="GO:0005743">
    <property type="term" value="C:mitochondrial inner membrane"/>
    <property type="evidence" value="ECO:0007669"/>
    <property type="project" value="UniProtKB-SubCell"/>
</dbReference>
<dbReference type="FunFam" id="3.40.50.1220:FF:000002">
    <property type="entry name" value="NAD(P) transhydrogenase subunit beta"/>
    <property type="match status" value="1"/>
</dbReference>
<keyword evidence="11" id="KW-0521">NADP</keyword>
<dbReference type="Gene3D" id="3.40.50.720">
    <property type="entry name" value="NAD(P)-binding Rossmann-like Domain"/>
    <property type="match status" value="2"/>
</dbReference>
<dbReference type="SMART" id="SM01002">
    <property type="entry name" value="AlaDh_PNT_C"/>
    <property type="match status" value="1"/>
</dbReference>
<dbReference type="Pfam" id="PF00415">
    <property type="entry name" value="RCC1"/>
    <property type="match status" value="1"/>
</dbReference>
<keyword evidence="18 27" id="KW-0472">Membrane</keyword>
<dbReference type="Pfam" id="PF05222">
    <property type="entry name" value="AlaDh_PNT_N"/>
    <property type="match status" value="1"/>
</dbReference>
<sequence length="1609" mass="178262">MNEIIFFGENKYPKLIKNEPEIITKPIQFKFENENQNQNENENENENEKQIKQIATGFFSTIFLFENGKAIEYLNERDSKQNPSKIQIEENIQKVTVGHQNEAILTKEGNVFAKGYNINPKNTKEFTNISSLIEDKNDRIIEDNVSGANSIYLLTSNQNVYGIGSNEYGQLGFDSETLQKTEKPILMMKNVSKIFSGNSSFNVFLLNSNQELFVCGNNEFEQLGLGESITEQEETKIHKLTKIQNIPKGKIIDIQSGSAHSIMLIENENQNENQNENPKRKLYSCGNYFVNGLGNYREDTYEFTEIKSSLFENDDNIIDFSVGNSHTLILTSNSKLIGFGYNEFGQLGTGDTNDQLIPIQIELPELRFNENISNYHIYCGFSRSFLYYSPLSFSNLEEDLIKLFERKEFCNISFKTENGEIIEAHKLILKYRLNQIENQIEKLKEIISKKSIKESNQIFEMIYSNNSKINPKLYSEIKEIINSNEKIEETMKRIYLNENEKDFIIERKEKQYKFPKLILIMRSELYRGMFLSVTEDKSNKVTDYSELMSDALQGLTETINILAALLFIFSLYGLRHQETSKKGNFYGMGGMVIAIVALLFSENIKGSGYIVFVIALVPGLIIGLIMAIRVKMTGMPQMVGILNSFGGLAAFLASVSMYLDPGISSTFKGAEMLLLKIFLILGVSIGIITFVGSVFACLKLQGLPGFRGVLQLPGKHFINTILLLGIIGVAVPFVMDDVPNGMWALGIVTALSALYGFHFVMCIGGADMPVVISMLNSMSGWAGVMAGFSVSNDLLITTGSLVGSSGAILSYIMCRAMNRSFLNVFKGGEIAKKPKKGMEQIKEKEPEIYVETNVDEMAQTLLDSKKILITPGYGMAVSQAQHLVSEISKHLRSRGKEVIFGIHPVAGRLPGHMNVLLAEAQVPYDIVLSMDEVNPTIADNDLAIVIGANDTVNPSAVEDPHSAIAGMPVIEVWKAKQVVVIKRTMGHKGYAGIPNPLFYKPNTKMLLGDAKEQISCLLSKIKDIEKQRGVKDSDQIADFDSKCKVDQESKTDTDWVDLDEFETTELETELETYRKIGVVKEIKPNETRVAITPDIAQKLVKKGFEILVETGAGVLANFSDSDYRRFGATILPSASKVWKQADIVLKLEPPMLNNETGVHELDLLPEGGMFASFIYPSQNEDLLERLKHRKVTALSMELVPRITRAQKLDALSSMAKVGGYRAVIESAYHFEKFFLGEVTAAGKYPPAIVMIIGAGVAGLGAIGTAKNLGAIVRAFDTRPVVKEQVESMGGEFLELDFKEDGTGVGGYAKVMSEEFIAAEMRLFAQQAREVDIIITTAQIPGRKAPLLIKKEHVDVMKKGSVIVDMAAQSGGNCEVTRPGEIYKYNGVTVIGLTDLPSKLSTQSSQMYATNLLNLMEEMGNAKNFTFDLENEIIDGMCVSHNGTLRWPKPKPPTPAPAPEPEKKSGPDVPPSPQPPAIKQKKPKSLGRKIFDTTLFWLIAIAIFSLIGIYAPDSFLPHLGILALACVVGWTLVWGVAAALHTPLMSVTNAISGIVILGGMTLVSNQAYTHQSTLLAAFSIFVASINIAGGFLVTQKMLLMFKTEEKVIAN</sequence>
<dbReference type="SUPFAM" id="SSF50985">
    <property type="entry name" value="RCC1/BLIP-II"/>
    <property type="match status" value="1"/>
</dbReference>
<feature type="coiled-coil region" evidence="25">
    <location>
        <begin position="426"/>
        <end position="453"/>
    </location>
</feature>
<dbReference type="InterPro" id="IPR000408">
    <property type="entry name" value="Reg_chr_condens"/>
</dbReference>
<keyword evidence="16" id="KW-0520">NAD</keyword>
<feature type="transmembrane region" description="Helical" evidence="27">
    <location>
        <begin position="584"/>
        <end position="601"/>
    </location>
</feature>
<evidence type="ECO:0000256" key="11">
    <source>
        <dbReference type="ARBA" id="ARBA00022857"/>
    </source>
</evidence>
<evidence type="ECO:0000256" key="8">
    <source>
        <dbReference type="ARBA" id="ARBA00022692"/>
    </source>
</evidence>
<dbReference type="Gene3D" id="3.40.50.1220">
    <property type="entry name" value="TPP-binding domain"/>
    <property type="match status" value="1"/>
</dbReference>
<comment type="subcellular location">
    <subcellularLocation>
        <location evidence="2">Cell inner membrane</location>
        <topology evidence="2">Multi-pass membrane protein</topology>
    </subcellularLocation>
    <subcellularLocation>
        <location evidence="1">Mitochondrion inner membrane</location>
        <topology evidence="1">Multi-pass membrane protein</topology>
        <orientation evidence="1">Matrix side</orientation>
    </subcellularLocation>
</comment>
<evidence type="ECO:0000256" key="18">
    <source>
        <dbReference type="ARBA" id="ARBA00023136"/>
    </source>
</evidence>
<dbReference type="InterPro" id="IPR007698">
    <property type="entry name" value="AlaDH/PNT_NAD(H)-bd"/>
</dbReference>
<evidence type="ECO:0000256" key="16">
    <source>
        <dbReference type="ARBA" id="ARBA00023027"/>
    </source>
</evidence>
<evidence type="ECO:0000256" key="10">
    <source>
        <dbReference type="ARBA" id="ARBA00022792"/>
    </source>
</evidence>
<dbReference type="Pfam" id="PF12769">
    <property type="entry name" value="PNTB_4TM"/>
    <property type="match status" value="1"/>
</dbReference>
<dbReference type="GO" id="GO:0050661">
    <property type="term" value="F:NADP binding"/>
    <property type="evidence" value="ECO:0007669"/>
    <property type="project" value="TreeGrafter"/>
</dbReference>
<dbReference type="InterPro" id="IPR007886">
    <property type="entry name" value="AlaDH/PNT_N"/>
</dbReference>
<comment type="caution">
    <text evidence="30">The sequence shown here is derived from an EMBL/GenBank/DDBJ whole genome shotgun (WGS) entry which is preliminary data.</text>
</comment>
<dbReference type="PANTHER" id="PTHR10160">
    <property type="entry name" value="NAD(P) TRANSHYDROGENASE"/>
    <property type="match status" value="1"/>
</dbReference>
<feature type="transmembrane region" description="Helical" evidence="27">
    <location>
        <begin position="1573"/>
        <end position="1592"/>
    </location>
</feature>
<dbReference type="OrthoDB" id="37244at2759"/>
<keyword evidence="10" id="KW-0999">Mitochondrion inner membrane</keyword>
<feature type="domain" description="Alanine dehydrogenase/pyridine nucleotide transhydrogenase NAD(H)-binding" evidence="28">
    <location>
        <begin position="1227"/>
        <end position="1391"/>
    </location>
</feature>
<keyword evidence="31" id="KW-1185">Reference proteome</keyword>
<evidence type="ECO:0000256" key="25">
    <source>
        <dbReference type="SAM" id="Coils"/>
    </source>
</evidence>
<feature type="transmembrane region" description="Helical" evidence="27">
    <location>
        <begin position="741"/>
        <end position="763"/>
    </location>
</feature>
<feature type="transmembrane region" description="Helical" evidence="27">
    <location>
        <begin position="717"/>
        <end position="735"/>
    </location>
</feature>
<dbReference type="InterPro" id="IPR026255">
    <property type="entry name" value="NADP_transhyd_a"/>
</dbReference>
<feature type="compositionally biased region" description="Pro residues" evidence="26">
    <location>
        <begin position="1449"/>
        <end position="1458"/>
    </location>
</feature>
<evidence type="ECO:0000256" key="26">
    <source>
        <dbReference type="SAM" id="MobiDB-lite"/>
    </source>
</evidence>
<evidence type="ECO:0000256" key="23">
    <source>
        <dbReference type="ARBA" id="ARBA00079255"/>
    </source>
</evidence>
<dbReference type="InterPro" id="IPR034300">
    <property type="entry name" value="PNTB-like"/>
</dbReference>
<keyword evidence="13" id="KW-1278">Translocase</keyword>
<comment type="function">
    <text evidence="20">The transhydrogenation between NADH and NADP is coupled to respiration and ATP hydrolysis and functions as a proton pump across the membrane. May play a role in reactive oxygen species (ROS) detoxification in the adrenal gland.</text>
</comment>
<dbReference type="Gene3D" id="3.30.710.10">
    <property type="entry name" value="Potassium Channel Kv1.1, Chain A"/>
    <property type="match status" value="1"/>
</dbReference>
<evidence type="ECO:0000256" key="7">
    <source>
        <dbReference type="ARBA" id="ARBA00022519"/>
    </source>
</evidence>
<dbReference type="Pfam" id="PF02233">
    <property type="entry name" value="PNTB"/>
    <property type="match status" value="1"/>
</dbReference>
<dbReference type="InterPro" id="IPR036291">
    <property type="entry name" value="NAD(P)-bd_dom_sf"/>
</dbReference>
<evidence type="ECO:0000256" key="9">
    <source>
        <dbReference type="ARBA" id="ARBA00022741"/>
    </source>
</evidence>
<dbReference type="SMART" id="SM01003">
    <property type="entry name" value="AlaDh_PNT_N"/>
    <property type="match status" value="1"/>
</dbReference>
<feature type="transmembrane region" description="Helical" evidence="27">
    <location>
        <begin position="607"/>
        <end position="628"/>
    </location>
</feature>
<dbReference type="InterPro" id="IPR011333">
    <property type="entry name" value="SKP1/BTB/POZ_sf"/>
</dbReference>
<protein>
    <recommendedName>
        <fullName evidence="22">NAD(P) transhydrogenase, mitochondrial</fullName>
        <ecNumber evidence="5">7.1.1.1</ecNumber>
    </recommendedName>
    <alternativeName>
        <fullName evidence="23">Nicotinamide nucleotide transhydrogenase</fullName>
    </alternativeName>
</protein>
<dbReference type="GO" id="GO:0006740">
    <property type="term" value="P:NADPH regeneration"/>
    <property type="evidence" value="ECO:0007669"/>
    <property type="project" value="TreeGrafter"/>
</dbReference>
<dbReference type="GO" id="GO:0005886">
    <property type="term" value="C:plasma membrane"/>
    <property type="evidence" value="ECO:0007669"/>
    <property type="project" value="UniProtKB-SubCell"/>
</dbReference>
<dbReference type="Proteomes" id="UP001149090">
    <property type="component" value="Unassembled WGS sequence"/>
</dbReference>
<feature type="region of interest" description="Disordered" evidence="26">
    <location>
        <begin position="1443"/>
        <end position="1483"/>
    </location>
</feature>
<evidence type="ECO:0000256" key="14">
    <source>
        <dbReference type="ARBA" id="ARBA00022989"/>
    </source>
</evidence>
<evidence type="ECO:0000256" key="19">
    <source>
        <dbReference type="ARBA" id="ARBA00048202"/>
    </source>
</evidence>
<dbReference type="EMBL" id="JAPDFW010000075">
    <property type="protein sequence ID" value="KAJ5073363.1"/>
    <property type="molecule type" value="Genomic_DNA"/>
</dbReference>
<dbReference type="NCBIfam" id="TIGR00561">
    <property type="entry name" value="pntA"/>
    <property type="match status" value="1"/>
</dbReference>
<dbReference type="PROSITE" id="PS50012">
    <property type="entry name" value="RCC1_3"/>
    <property type="match status" value="2"/>
</dbReference>
<feature type="transmembrane region" description="Helical" evidence="27">
    <location>
        <begin position="674"/>
        <end position="696"/>
    </location>
</feature>
<evidence type="ECO:0000256" key="15">
    <source>
        <dbReference type="ARBA" id="ARBA00022990"/>
    </source>
</evidence>
<feature type="transmembrane region" description="Helical" evidence="27">
    <location>
        <begin position="1489"/>
        <end position="1510"/>
    </location>
</feature>
<evidence type="ECO:0000256" key="27">
    <source>
        <dbReference type="SAM" id="Phobius"/>
    </source>
</evidence>
<dbReference type="PANTHER" id="PTHR10160:SF19">
    <property type="entry name" value="PROTON-TRANSLOCATING NAD(P)(+) TRANSHYDROGENASE"/>
    <property type="match status" value="1"/>
</dbReference>
<reference evidence="30" key="1">
    <citation type="submission" date="2022-10" db="EMBL/GenBank/DDBJ databases">
        <title>Novel sulphate-reducing endosymbionts in the free-living metamonad Anaeramoeba.</title>
        <authorList>
            <person name="Jerlstrom-Hultqvist J."/>
            <person name="Cepicka I."/>
            <person name="Gallot-Lavallee L."/>
            <person name="Salas-Leiva D."/>
            <person name="Curtis B.A."/>
            <person name="Zahonova K."/>
            <person name="Pipaliya S."/>
            <person name="Dacks J."/>
            <person name="Roger A.J."/>
        </authorList>
    </citation>
    <scope>NUCLEOTIDE SEQUENCE</scope>
    <source>
        <strain evidence="30">BMAN</strain>
    </source>
</reference>
<dbReference type="SUPFAM" id="SSF52467">
    <property type="entry name" value="DHS-like NAD/FAD-binding domain"/>
    <property type="match status" value="1"/>
</dbReference>
<feature type="domain" description="Alanine dehydrogenase/pyridine nucleotide transhydrogenase N-terminal" evidence="29">
    <location>
        <begin position="1077"/>
        <end position="1218"/>
    </location>
</feature>
<evidence type="ECO:0000256" key="5">
    <source>
        <dbReference type="ARBA" id="ARBA00012943"/>
    </source>
</evidence>
<evidence type="ECO:0000259" key="29">
    <source>
        <dbReference type="SMART" id="SM01003"/>
    </source>
</evidence>
<evidence type="ECO:0000313" key="31">
    <source>
        <dbReference type="Proteomes" id="UP001149090"/>
    </source>
</evidence>
<feature type="transmembrane region" description="Helical" evidence="27">
    <location>
        <begin position="794"/>
        <end position="814"/>
    </location>
</feature>
<feature type="transmembrane region" description="Helical" evidence="27">
    <location>
        <begin position="640"/>
        <end position="659"/>
    </location>
</feature>
<comment type="subunit">
    <text evidence="4">Homodimer.</text>
</comment>
<dbReference type="NCBIfam" id="NF006942">
    <property type="entry name" value="PRK09424.1"/>
    <property type="match status" value="1"/>
</dbReference>
<dbReference type="Pfam" id="PF01262">
    <property type="entry name" value="AlaDh_PNT_C"/>
    <property type="match status" value="1"/>
</dbReference>
<evidence type="ECO:0000256" key="20">
    <source>
        <dbReference type="ARBA" id="ARBA00054910"/>
    </source>
</evidence>
<evidence type="ECO:0000256" key="21">
    <source>
        <dbReference type="ARBA" id="ARBA00061558"/>
    </source>
</evidence>
<proteinExistence type="inferred from homology"/>
<keyword evidence="17" id="KW-0496">Mitochondrion</keyword>
<keyword evidence="15" id="KW-0007">Acetylation</keyword>
<feature type="transmembrane region" description="Helical" evidence="27">
    <location>
        <begin position="1546"/>
        <end position="1567"/>
    </location>
</feature>
<dbReference type="GO" id="GO:0008750">
    <property type="term" value="F:proton-translocating NAD(P)+ transhydrogenase activity"/>
    <property type="evidence" value="ECO:0007669"/>
    <property type="project" value="UniProtKB-EC"/>
</dbReference>
<dbReference type="SUPFAM" id="SSF51735">
    <property type="entry name" value="NAD(P)-binding Rossmann-fold domains"/>
    <property type="match status" value="1"/>
</dbReference>
<organism evidence="30 31">
    <name type="scientific">Anaeramoeba ignava</name>
    <name type="common">Anaerobic marine amoeba</name>
    <dbReference type="NCBI Taxonomy" id="1746090"/>
    <lineage>
        <taxon>Eukaryota</taxon>
        <taxon>Metamonada</taxon>
        <taxon>Anaeramoebidae</taxon>
        <taxon>Anaeramoeba</taxon>
    </lineage>
</organism>
<feature type="transmembrane region" description="Helical" evidence="27">
    <location>
        <begin position="551"/>
        <end position="572"/>
    </location>
</feature>
<evidence type="ECO:0000256" key="24">
    <source>
        <dbReference type="PROSITE-ProRule" id="PRU00235"/>
    </source>
</evidence>
<dbReference type="EC" id="7.1.1.1" evidence="5"/>
<feature type="repeat" description="RCC1" evidence="24">
    <location>
        <begin position="210"/>
        <end position="267"/>
    </location>
</feature>
<evidence type="ECO:0000256" key="22">
    <source>
        <dbReference type="ARBA" id="ARBA00074145"/>
    </source>
</evidence>
<keyword evidence="25" id="KW-0175">Coiled coil</keyword>
<dbReference type="SUPFAM" id="SSF52283">
    <property type="entry name" value="Formate/glycerate dehydrogenase catalytic domain-like"/>
    <property type="match status" value="1"/>
</dbReference>
<keyword evidence="6" id="KW-1003">Cell membrane</keyword>
<dbReference type="CDD" id="cd05304">
    <property type="entry name" value="Rubrum_tdh"/>
    <property type="match status" value="1"/>
</dbReference>
<feature type="transmembrane region" description="Helical" evidence="27">
    <location>
        <begin position="1516"/>
        <end position="1539"/>
    </location>
</feature>
<dbReference type="InterPro" id="IPR024605">
    <property type="entry name" value="NADP_transhyd_a_C"/>
</dbReference>
<comment type="similarity">
    <text evidence="3">In the N-terminal section; belongs to the AlaDH/PNT family.</text>
</comment>
<keyword evidence="14 27" id="KW-1133">Transmembrane helix</keyword>
<dbReference type="Gene3D" id="2.130.10.30">
    <property type="entry name" value="Regulator of chromosome condensation 1/beta-lactamase-inhibitor protein II"/>
    <property type="match status" value="1"/>
</dbReference>
<dbReference type="InterPro" id="IPR009091">
    <property type="entry name" value="RCC1/BLIP-II"/>
</dbReference>
<evidence type="ECO:0000256" key="1">
    <source>
        <dbReference type="ARBA" id="ARBA00004292"/>
    </source>
</evidence>
<dbReference type="FunFam" id="3.40.50.720:FF:000028">
    <property type="entry name" value="NAD(P) transhydrogenase subunit alpha"/>
    <property type="match status" value="1"/>
</dbReference>
<evidence type="ECO:0000256" key="6">
    <source>
        <dbReference type="ARBA" id="ARBA00022475"/>
    </source>
</evidence>
<keyword evidence="9" id="KW-0547">Nucleotide-binding</keyword>
<keyword evidence="7" id="KW-0997">Cell inner membrane</keyword>